<comment type="caution">
    <text evidence="1">The sequence shown here is derived from an EMBL/GenBank/DDBJ whole genome shotgun (WGS) entry which is preliminary data.</text>
</comment>
<dbReference type="InterPro" id="IPR023365">
    <property type="entry name" value="Sortase_dom-sf"/>
</dbReference>
<accession>X0VQV2</accession>
<gene>
    <name evidence="1" type="ORF">S01H1_57750</name>
</gene>
<dbReference type="Gene3D" id="2.40.260.10">
    <property type="entry name" value="Sortase"/>
    <property type="match status" value="1"/>
</dbReference>
<proteinExistence type="predicted"/>
<feature type="non-terminal residue" evidence="1">
    <location>
        <position position="143"/>
    </location>
</feature>
<protein>
    <submittedName>
        <fullName evidence="1">Uncharacterized protein</fullName>
    </submittedName>
</protein>
<dbReference type="CDD" id="cd05829">
    <property type="entry name" value="Sortase_F"/>
    <property type="match status" value="1"/>
</dbReference>
<reference evidence="1" key="1">
    <citation type="journal article" date="2014" name="Front. Microbiol.">
        <title>High frequency of phylogenetically diverse reductive dehalogenase-homologous genes in deep subseafloor sedimentary metagenomes.</title>
        <authorList>
            <person name="Kawai M."/>
            <person name="Futagami T."/>
            <person name="Toyoda A."/>
            <person name="Takaki Y."/>
            <person name="Nishi S."/>
            <person name="Hori S."/>
            <person name="Arai W."/>
            <person name="Tsubouchi T."/>
            <person name="Morono Y."/>
            <person name="Uchiyama I."/>
            <person name="Ito T."/>
            <person name="Fujiyama A."/>
            <person name="Inagaki F."/>
            <person name="Takami H."/>
        </authorList>
    </citation>
    <scope>NUCLEOTIDE SEQUENCE</scope>
    <source>
        <strain evidence="1">Expedition CK06-06</strain>
    </source>
</reference>
<dbReference type="InterPro" id="IPR042001">
    <property type="entry name" value="Sortase_F"/>
</dbReference>
<dbReference type="EMBL" id="BARS01037684">
    <property type="protein sequence ID" value="GAG14853.1"/>
    <property type="molecule type" value="Genomic_DNA"/>
</dbReference>
<evidence type="ECO:0000313" key="1">
    <source>
        <dbReference type="EMBL" id="GAG14853.1"/>
    </source>
</evidence>
<organism evidence="1">
    <name type="scientific">marine sediment metagenome</name>
    <dbReference type="NCBI Taxonomy" id="412755"/>
    <lineage>
        <taxon>unclassified sequences</taxon>
        <taxon>metagenomes</taxon>
        <taxon>ecological metagenomes</taxon>
    </lineage>
</organism>
<sequence length="143" mass="15190">MTAFRTITRRLTKPFRWRHSRLTLAAILLLGSMVLLGAGLAGLLLTGDDGPVITNVGDLVTSDDGLSTATATPLPGPPPNDSPLARMIIEKIGVDAPVITLGLDQNSVPEVPSGPSEVAWYDWSYKPGWGSNAVFSGHVDWTL</sequence>
<name>X0VQV2_9ZZZZ</name>
<dbReference type="AlphaFoldDB" id="X0VQV2"/>